<evidence type="ECO:0000313" key="5">
    <source>
        <dbReference type="Proteomes" id="UP000038647"/>
    </source>
</evidence>
<dbReference type="Proteomes" id="UP000038647">
    <property type="component" value="Unassembled WGS sequence"/>
</dbReference>
<feature type="domain" description="Acyltransferase 3" evidence="2">
    <location>
        <begin position="7"/>
        <end position="346"/>
    </location>
</feature>
<dbReference type="EMBL" id="CQEJ01000018">
    <property type="protein sequence ID" value="CNL41643.1"/>
    <property type="molecule type" value="Genomic_DNA"/>
</dbReference>
<dbReference type="GO" id="GO:0016020">
    <property type="term" value="C:membrane"/>
    <property type="evidence" value="ECO:0007669"/>
    <property type="project" value="TreeGrafter"/>
</dbReference>
<keyword evidence="3" id="KW-0808">Transferase</keyword>
<gene>
    <name evidence="3" type="ORF">ERS137965_02981</name>
    <name evidence="4" type="ORF">ERS137966_03363</name>
</gene>
<dbReference type="AlphaFoldDB" id="A0A0T9UH10"/>
<dbReference type="Pfam" id="PF01757">
    <property type="entry name" value="Acyl_transf_3"/>
    <property type="match status" value="1"/>
</dbReference>
<feature type="transmembrane region" description="Helical" evidence="1">
    <location>
        <begin position="197"/>
        <end position="219"/>
    </location>
</feature>
<reference evidence="4 5" key="1">
    <citation type="submission" date="2015-03" db="EMBL/GenBank/DDBJ databases">
        <authorList>
            <consortium name="Pathogen Informatics"/>
            <person name="Murphy D."/>
        </authorList>
    </citation>
    <scope>NUCLEOTIDE SEQUENCE [LARGE SCALE GENOMIC DNA]</scope>
    <source>
        <strain evidence="4 5">IP08791</strain>
    </source>
</reference>
<feature type="transmembrane region" description="Helical" evidence="1">
    <location>
        <begin position="329"/>
        <end position="350"/>
    </location>
</feature>
<dbReference type="EMBL" id="CQEH01000018">
    <property type="protein sequence ID" value="CNL48332.1"/>
    <property type="molecule type" value="Genomic_DNA"/>
</dbReference>
<dbReference type="GO" id="GO:0000271">
    <property type="term" value="P:polysaccharide biosynthetic process"/>
    <property type="evidence" value="ECO:0007669"/>
    <property type="project" value="TreeGrafter"/>
</dbReference>
<dbReference type="InterPro" id="IPR002656">
    <property type="entry name" value="Acyl_transf_3_dom"/>
</dbReference>
<organism evidence="3 6">
    <name type="scientific">Yersinia aldovae</name>
    <dbReference type="NCBI Taxonomy" id="29483"/>
    <lineage>
        <taxon>Bacteria</taxon>
        <taxon>Pseudomonadati</taxon>
        <taxon>Pseudomonadota</taxon>
        <taxon>Gammaproteobacteria</taxon>
        <taxon>Enterobacterales</taxon>
        <taxon>Yersiniaceae</taxon>
        <taxon>Yersinia</taxon>
    </lineage>
</organism>
<feature type="transmembrane region" description="Helical" evidence="1">
    <location>
        <begin position="133"/>
        <end position="152"/>
    </location>
</feature>
<accession>A0A0T9UH10</accession>
<protein>
    <submittedName>
        <fullName evidence="3">Acyltransferase family</fullName>
    </submittedName>
</protein>
<feature type="transmembrane region" description="Helical" evidence="1">
    <location>
        <begin position="85"/>
        <end position="113"/>
    </location>
</feature>
<feature type="transmembrane region" description="Helical" evidence="1">
    <location>
        <begin position="240"/>
        <end position="260"/>
    </location>
</feature>
<keyword evidence="3" id="KW-0012">Acyltransferase</keyword>
<sequence length="371" mass="41931">MVKGKVNSIHYLRGFAALMVVFYHLKANLNNVYAQDNLGDLLFNSGAFGVDLFFIISGFIICYATDRKERSMASKYLVRRFFRIYPLLALSIIITFFVISVDPTLSFLLRSLIPLNTNYSAGSPFFGYNLLGPAWTLTYEIAFYAIFLLAFIISHKHRWFVSSVIIAILVFGIQEWQSGNITLLAYNNNSFANGSVMHAPLTFLASPLFLNFIYGMVIFKIHSLIKGVKVSDSVSFWIKLISTFVFSITALGILSVQVYGHGPILWGAWSAVLVLSGLVFETFSEIKENKVLNVLGNISYSLYITHAIVIEVFHKYTDTFTLFNDQKGFSTVIYLVCISLFVAYMAFRFIEQPCILVGRKLNNFIDSKFPS</sequence>
<dbReference type="InterPro" id="IPR050879">
    <property type="entry name" value="Acyltransferase_3"/>
</dbReference>
<dbReference type="PANTHER" id="PTHR23028">
    <property type="entry name" value="ACETYLTRANSFERASE"/>
    <property type="match status" value="1"/>
</dbReference>
<evidence type="ECO:0000313" key="4">
    <source>
        <dbReference type="EMBL" id="CNL48332.1"/>
    </source>
</evidence>
<feature type="transmembrane region" description="Helical" evidence="1">
    <location>
        <begin position="41"/>
        <end position="64"/>
    </location>
</feature>
<dbReference type="PANTHER" id="PTHR23028:SF131">
    <property type="entry name" value="BLR2367 PROTEIN"/>
    <property type="match status" value="1"/>
</dbReference>
<evidence type="ECO:0000313" key="3">
    <source>
        <dbReference type="EMBL" id="CNL41643.1"/>
    </source>
</evidence>
<keyword evidence="1" id="KW-0472">Membrane</keyword>
<dbReference type="OrthoDB" id="9767863at2"/>
<feature type="transmembrane region" description="Helical" evidence="1">
    <location>
        <begin position="266"/>
        <end position="284"/>
    </location>
</feature>
<dbReference type="Proteomes" id="UP000041595">
    <property type="component" value="Unassembled WGS sequence"/>
</dbReference>
<reference evidence="3 6" key="2">
    <citation type="submission" date="2015-03" db="EMBL/GenBank/DDBJ databases">
        <authorList>
            <person name="Murphy D."/>
        </authorList>
    </citation>
    <scope>NUCLEOTIDE SEQUENCE [LARGE SCALE GENOMIC DNA]</scope>
    <source>
        <strain evidence="3 6">IP06005</strain>
    </source>
</reference>
<feature type="transmembrane region" description="Helical" evidence="1">
    <location>
        <begin position="12"/>
        <end position="29"/>
    </location>
</feature>
<dbReference type="RefSeq" id="WP_049596185.1">
    <property type="nucleotide sequence ID" value="NZ_CQEH01000018.1"/>
</dbReference>
<evidence type="ECO:0000256" key="1">
    <source>
        <dbReference type="SAM" id="Phobius"/>
    </source>
</evidence>
<keyword evidence="5" id="KW-1185">Reference proteome</keyword>
<feature type="transmembrane region" description="Helical" evidence="1">
    <location>
        <begin position="291"/>
        <end position="309"/>
    </location>
</feature>
<dbReference type="GO" id="GO:0016747">
    <property type="term" value="F:acyltransferase activity, transferring groups other than amino-acyl groups"/>
    <property type="evidence" value="ECO:0007669"/>
    <property type="project" value="InterPro"/>
</dbReference>
<evidence type="ECO:0000259" key="2">
    <source>
        <dbReference type="Pfam" id="PF01757"/>
    </source>
</evidence>
<proteinExistence type="predicted"/>
<dbReference type="eggNOG" id="COG1835">
    <property type="taxonomic scope" value="Bacteria"/>
</dbReference>
<keyword evidence="1" id="KW-1133">Transmembrane helix</keyword>
<evidence type="ECO:0000313" key="6">
    <source>
        <dbReference type="Proteomes" id="UP000041595"/>
    </source>
</evidence>
<feature type="transmembrane region" description="Helical" evidence="1">
    <location>
        <begin position="159"/>
        <end position="177"/>
    </location>
</feature>
<name>A0A0T9UH10_YERAL</name>
<keyword evidence="1" id="KW-0812">Transmembrane</keyword>